<evidence type="ECO:0000256" key="2">
    <source>
        <dbReference type="SAM" id="Phobius"/>
    </source>
</evidence>
<gene>
    <name evidence="3" type="ORF">PYTT_1722</name>
</gene>
<keyword evidence="2" id="KW-1133">Transmembrane helix</keyword>
<dbReference type="STRING" id="1679444.PYTT_1722"/>
<accession>A0A1C7PD06</accession>
<dbReference type="RefSeq" id="WP_071133403.1">
    <property type="nucleotide sequence ID" value="NZ_LIGX01000041.1"/>
</dbReference>
<name>A0A1C7PD06_9BACT</name>
<dbReference type="Proteomes" id="UP000176204">
    <property type="component" value="Chromosome I"/>
</dbReference>
<dbReference type="AlphaFoldDB" id="A0A1C7PD06"/>
<keyword evidence="2" id="KW-0472">Membrane</keyword>
<evidence type="ECO:0000313" key="4">
    <source>
        <dbReference type="Proteomes" id="UP000176204"/>
    </source>
</evidence>
<protein>
    <submittedName>
        <fullName evidence="3">Uncharacterized protein</fullName>
    </submittedName>
</protein>
<evidence type="ECO:0000313" key="3">
    <source>
        <dbReference type="EMBL" id="SEH91959.1"/>
    </source>
</evidence>
<dbReference type="KEGG" id="agl:PYTT_1722"/>
<reference evidence="4" key="1">
    <citation type="submission" date="2016-09" db="EMBL/GenBank/DDBJ databases">
        <authorList>
            <person name="Koehorst J."/>
        </authorList>
    </citation>
    <scope>NUCLEOTIDE SEQUENCE [LARGE SCALE GENOMIC DNA]</scope>
</reference>
<feature type="compositionally biased region" description="Basic and acidic residues" evidence="1">
    <location>
        <begin position="81"/>
        <end position="92"/>
    </location>
</feature>
<feature type="transmembrane region" description="Helical" evidence="2">
    <location>
        <begin position="50"/>
        <end position="73"/>
    </location>
</feature>
<sequence length="133" mass="14381">MRTMLIAVVLGYLVATMFLIAGVSRAVQVCMDLRPGIDFSEMMNLLLEPAFMVGVSVVMLLLIQIATFLERLMYSQLREEKRRTMESRKGEEQAAVPAVQAVAPAPVQESPVVSPTAAAAPVEEAKAGDSQVS</sequence>
<dbReference type="EMBL" id="LT629973">
    <property type="protein sequence ID" value="SEH91959.1"/>
    <property type="molecule type" value="Genomic_DNA"/>
</dbReference>
<feature type="compositionally biased region" description="Low complexity" evidence="1">
    <location>
        <begin position="93"/>
        <end position="122"/>
    </location>
</feature>
<keyword evidence="4" id="KW-1185">Reference proteome</keyword>
<evidence type="ECO:0000256" key="1">
    <source>
        <dbReference type="SAM" id="MobiDB-lite"/>
    </source>
</evidence>
<keyword evidence="2" id="KW-0812">Transmembrane</keyword>
<feature type="region of interest" description="Disordered" evidence="1">
    <location>
        <begin position="81"/>
        <end position="133"/>
    </location>
</feature>
<proteinExistence type="predicted"/>
<organism evidence="3 4">
    <name type="scientific">Akkermansia glycaniphila</name>
    <dbReference type="NCBI Taxonomy" id="1679444"/>
    <lineage>
        <taxon>Bacteria</taxon>
        <taxon>Pseudomonadati</taxon>
        <taxon>Verrucomicrobiota</taxon>
        <taxon>Verrucomicrobiia</taxon>
        <taxon>Verrucomicrobiales</taxon>
        <taxon>Akkermansiaceae</taxon>
        <taxon>Akkermansia</taxon>
    </lineage>
</organism>